<feature type="domain" description="DUF362" evidence="1">
    <location>
        <begin position="66"/>
        <end position="261"/>
    </location>
</feature>
<organism evidence="2 3">
    <name type="scientific">Syntrophorhabdus aromaticivorans</name>
    <dbReference type="NCBI Taxonomy" id="328301"/>
    <lineage>
        <taxon>Bacteria</taxon>
        <taxon>Pseudomonadati</taxon>
        <taxon>Thermodesulfobacteriota</taxon>
        <taxon>Syntrophorhabdia</taxon>
        <taxon>Syntrophorhabdales</taxon>
        <taxon>Syntrophorhabdaceae</taxon>
        <taxon>Syntrophorhabdus</taxon>
    </lineage>
</organism>
<dbReference type="EMBL" id="JAAYEE010000006">
    <property type="protein sequence ID" value="NLW33896.1"/>
    <property type="molecule type" value="Genomic_DNA"/>
</dbReference>
<name>A0A971M2G3_9BACT</name>
<reference evidence="2" key="2">
    <citation type="submission" date="2020-01" db="EMBL/GenBank/DDBJ databases">
        <authorList>
            <person name="Campanaro S."/>
        </authorList>
    </citation>
    <scope>NUCLEOTIDE SEQUENCE</scope>
    <source>
        <strain evidence="2">AS06rmzACSIP_7</strain>
    </source>
</reference>
<comment type="caution">
    <text evidence="2">The sequence shown here is derived from an EMBL/GenBank/DDBJ whole genome shotgun (WGS) entry which is preliminary data.</text>
</comment>
<evidence type="ECO:0000259" key="1">
    <source>
        <dbReference type="Pfam" id="PF04015"/>
    </source>
</evidence>
<reference evidence="2" key="1">
    <citation type="journal article" date="2020" name="Biotechnol. Biofuels">
        <title>New insights from the biogas microbiome by comprehensive genome-resolved metagenomics of nearly 1600 species originating from multiple anaerobic digesters.</title>
        <authorList>
            <person name="Campanaro S."/>
            <person name="Treu L."/>
            <person name="Rodriguez-R L.M."/>
            <person name="Kovalovszki A."/>
            <person name="Ziels R.M."/>
            <person name="Maus I."/>
            <person name="Zhu X."/>
            <person name="Kougias P.G."/>
            <person name="Basile A."/>
            <person name="Luo G."/>
            <person name="Schluter A."/>
            <person name="Konstantinidis K.T."/>
            <person name="Angelidaki I."/>
        </authorList>
    </citation>
    <scope>NUCLEOTIDE SEQUENCE</scope>
    <source>
        <strain evidence="2">AS06rmzACSIP_7</strain>
    </source>
</reference>
<gene>
    <name evidence="2" type="ORF">GXY80_00240</name>
</gene>
<protein>
    <submittedName>
        <fullName evidence="2">DUF362 domain-containing protein</fullName>
    </submittedName>
</protein>
<proteinExistence type="predicted"/>
<dbReference type="Pfam" id="PF04015">
    <property type="entry name" value="DUF362"/>
    <property type="match status" value="1"/>
</dbReference>
<accession>A0A971M2G3</accession>
<dbReference type="Proteomes" id="UP000777265">
    <property type="component" value="Unassembled WGS sequence"/>
</dbReference>
<dbReference type="InterPro" id="IPR007160">
    <property type="entry name" value="DUF362"/>
</dbReference>
<evidence type="ECO:0000313" key="2">
    <source>
        <dbReference type="EMBL" id="NLW33896.1"/>
    </source>
</evidence>
<sequence length="295" mass="32479">MKRREFLRLVAASLVIGGLDGRLDNLFAGEPSTVSAAEGSDYPETTRRAIAAVGGMQKFVKRGNVVVVKPNLGWDRKPEFAATTHPLVVRAIVEECLKAGARKVKVFDNPCNDPRRCYESSGVQGALKGLRNVELKYMEDERYKNVRLNGVFLKEWRLYDEALSADVFINVPVAKHHGLTRLTLALKNIMGIMGGNRGYIHRAIEDALVDVNTMVKSHLVVIDATRILLNHGPQGGNLKDVRVLNKVIASQDIVAADAYAATLFGLKPEDISTTVTAFKRGMGEISLNKIRMVRA</sequence>
<dbReference type="AlphaFoldDB" id="A0A971M2G3"/>
<evidence type="ECO:0000313" key="3">
    <source>
        <dbReference type="Proteomes" id="UP000777265"/>
    </source>
</evidence>